<proteinExistence type="predicted"/>
<accession>A0A3N4JRY0</accession>
<dbReference type="EMBL" id="ML120376">
    <property type="protein sequence ID" value="RPB00937.1"/>
    <property type="molecule type" value="Genomic_DNA"/>
</dbReference>
<dbReference type="AlphaFoldDB" id="A0A3N4JRY0"/>
<sequence length="96" mass="10854">MKYKNWSYISCMVVISCMGPASIHCPSPLINPPFTRLFTSQQSSQSIGYRNISSINLPHPTYFCFSFLIKFQCLTNGIYHRLSLVLALGYCNYGTA</sequence>
<dbReference type="Proteomes" id="UP000276215">
    <property type="component" value="Unassembled WGS sequence"/>
</dbReference>
<reference evidence="1 2" key="1">
    <citation type="journal article" date="2018" name="Nat. Ecol. Evol.">
        <title>Pezizomycetes genomes reveal the molecular basis of ectomycorrhizal truffle lifestyle.</title>
        <authorList>
            <person name="Murat C."/>
            <person name="Payen T."/>
            <person name="Noel B."/>
            <person name="Kuo A."/>
            <person name="Morin E."/>
            <person name="Chen J."/>
            <person name="Kohler A."/>
            <person name="Krizsan K."/>
            <person name="Balestrini R."/>
            <person name="Da Silva C."/>
            <person name="Montanini B."/>
            <person name="Hainaut M."/>
            <person name="Levati E."/>
            <person name="Barry K.W."/>
            <person name="Belfiori B."/>
            <person name="Cichocki N."/>
            <person name="Clum A."/>
            <person name="Dockter R.B."/>
            <person name="Fauchery L."/>
            <person name="Guy J."/>
            <person name="Iotti M."/>
            <person name="Le Tacon F."/>
            <person name="Lindquist E.A."/>
            <person name="Lipzen A."/>
            <person name="Malagnac F."/>
            <person name="Mello A."/>
            <person name="Molinier V."/>
            <person name="Miyauchi S."/>
            <person name="Poulain J."/>
            <person name="Riccioni C."/>
            <person name="Rubini A."/>
            <person name="Sitrit Y."/>
            <person name="Splivallo R."/>
            <person name="Traeger S."/>
            <person name="Wang M."/>
            <person name="Zifcakova L."/>
            <person name="Wipf D."/>
            <person name="Zambonelli A."/>
            <person name="Paolocci F."/>
            <person name="Nowrousian M."/>
            <person name="Ottonello S."/>
            <person name="Baldrian P."/>
            <person name="Spatafora J.W."/>
            <person name="Henrissat B."/>
            <person name="Nagy L.G."/>
            <person name="Aury J.M."/>
            <person name="Wincker P."/>
            <person name="Grigoriev I.V."/>
            <person name="Bonfante P."/>
            <person name="Martin F.M."/>
        </authorList>
    </citation>
    <scope>NUCLEOTIDE SEQUENCE [LARGE SCALE GENOMIC DNA]</scope>
    <source>
        <strain evidence="1 2">120613-1</strain>
    </source>
</reference>
<name>A0A3N4JRY0_9PEZI</name>
<dbReference type="PROSITE" id="PS51257">
    <property type="entry name" value="PROKAR_LIPOPROTEIN"/>
    <property type="match status" value="1"/>
</dbReference>
<evidence type="ECO:0000313" key="2">
    <source>
        <dbReference type="Proteomes" id="UP000276215"/>
    </source>
</evidence>
<protein>
    <submittedName>
        <fullName evidence="1">Uncharacterized protein</fullName>
    </submittedName>
</protein>
<gene>
    <name evidence="1" type="ORF">L873DRAFT_716534</name>
</gene>
<evidence type="ECO:0000313" key="1">
    <source>
        <dbReference type="EMBL" id="RPB00937.1"/>
    </source>
</evidence>
<keyword evidence="2" id="KW-1185">Reference proteome</keyword>
<organism evidence="1 2">
    <name type="scientific">Choiromyces venosus 120613-1</name>
    <dbReference type="NCBI Taxonomy" id="1336337"/>
    <lineage>
        <taxon>Eukaryota</taxon>
        <taxon>Fungi</taxon>
        <taxon>Dikarya</taxon>
        <taxon>Ascomycota</taxon>
        <taxon>Pezizomycotina</taxon>
        <taxon>Pezizomycetes</taxon>
        <taxon>Pezizales</taxon>
        <taxon>Tuberaceae</taxon>
        <taxon>Choiromyces</taxon>
    </lineage>
</organism>